<protein>
    <submittedName>
        <fullName evidence="2">Nucleotidyltransferase/DNA polymerase involved in DNA repair</fullName>
    </submittedName>
</protein>
<feature type="region of interest" description="Disordered" evidence="1">
    <location>
        <begin position="25"/>
        <end position="65"/>
    </location>
</feature>
<proteinExistence type="predicted"/>
<comment type="caution">
    <text evidence="2">The sequence shown here is derived from an EMBL/GenBank/DDBJ whole genome shotgun (WGS) entry which is preliminary data.</text>
</comment>
<gene>
    <name evidence="2" type="ORF">B2J93_7592</name>
</gene>
<dbReference type="AlphaFoldDB" id="A0A218Z789"/>
<dbReference type="EMBL" id="MZNU01000176">
    <property type="protein sequence ID" value="OWP03574.1"/>
    <property type="molecule type" value="Genomic_DNA"/>
</dbReference>
<accession>A0A218Z789</accession>
<name>A0A218Z789_9HELO</name>
<dbReference type="Proteomes" id="UP000242519">
    <property type="component" value="Unassembled WGS sequence"/>
</dbReference>
<sequence length="65" mass="7326">MANGIGSEQLESRLYAPCLSDVWMPRLPQDQSRRSSPKIKPEDGNLKAQRSGQRKLSRTTGNRID</sequence>
<evidence type="ECO:0000313" key="3">
    <source>
        <dbReference type="Proteomes" id="UP000242519"/>
    </source>
</evidence>
<evidence type="ECO:0000313" key="2">
    <source>
        <dbReference type="EMBL" id="OWP03574.1"/>
    </source>
</evidence>
<reference evidence="2 3" key="1">
    <citation type="submission" date="2017-04" db="EMBL/GenBank/DDBJ databases">
        <title>Draft genome sequence of Marssonina coronaria NL1: causal agent of apple blotch.</title>
        <authorList>
            <person name="Cheng Q."/>
        </authorList>
    </citation>
    <scope>NUCLEOTIDE SEQUENCE [LARGE SCALE GENOMIC DNA]</scope>
    <source>
        <strain evidence="2 3">NL1</strain>
    </source>
</reference>
<organism evidence="2 3">
    <name type="scientific">Diplocarpon coronariae</name>
    <dbReference type="NCBI Taxonomy" id="2795749"/>
    <lineage>
        <taxon>Eukaryota</taxon>
        <taxon>Fungi</taxon>
        <taxon>Dikarya</taxon>
        <taxon>Ascomycota</taxon>
        <taxon>Pezizomycotina</taxon>
        <taxon>Leotiomycetes</taxon>
        <taxon>Helotiales</taxon>
        <taxon>Drepanopezizaceae</taxon>
        <taxon>Diplocarpon</taxon>
    </lineage>
</organism>
<evidence type="ECO:0000256" key="1">
    <source>
        <dbReference type="SAM" id="MobiDB-lite"/>
    </source>
</evidence>
<keyword evidence="3" id="KW-1185">Reference proteome</keyword>
<dbReference type="InParanoid" id="A0A218Z789"/>